<protein>
    <submittedName>
        <fullName evidence="1">Uncharacterized protein</fullName>
    </submittedName>
</protein>
<organism evidence="1 2">
    <name type="scientific">Amanita muscaria (strain Koide BX008)</name>
    <dbReference type="NCBI Taxonomy" id="946122"/>
    <lineage>
        <taxon>Eukaryota</taxon>
        <taxon>Fungi</taxon>
        <taxon>Dikarya</taxon>
        <taxon>Basidiomycota</taxon>
        <taxon>Agaricomycotina</taxon>
        <taxon>Agaricomycetes</taxon>
        <taxon>Agaricomycetidae</taxon>
        <taxon>Agaricales</taxon>
        <taxon>Pluteineae</taxon>
        <taxon>Amanitaceae</taxon>
        <taxon>Amanita</taxon>
    </lineage>
</organism>
<dbReference type="EMBL" id="KN818284">
    <property type="protein sequence ID" value="KIL61479.1"/>
    <property type="molecule type" value="Genomic_DNA"/>
</dbReference>
<sequence length="63" mass="7181">MTTEQGRILQNFECLFTPQVIKNEVLNGRCSLQSAEKVHYVLRTFEVDGVELQVPKMKAGNEL</sequence>
<reference evidence="1 2" key="1">
    <citation type="submission" date="2014-04" db="EMBL/GenBank/DDBJ databases">
        <title>Evolutionary Origins and Diversification of the Mycorrhizal Mutualists.</title>
        <authorList>
            <consortium name="DOE Joint Genome Institute"/>
            <consortium name="Mycorrhizal Genomics Consortium"/>
            <person name="Kohler A."/>
            <person name="Kuo A."/>
            <person name="Nagy L.G."/>
            <person name="Floudas D."/>
            <person name="Copeland A."/>
            <person name="Barry K.W."/>
            <person name="Cichocki N."/>
            <person name="Veneault-Fourrey C."/>
            <person name="LaButti K."/>
            <person name="Lindquist E.A."/>
            <person name="Lipzen A."/>
            <person name="Lundell T."/>
            <person name="Morin E."/>
            <person name="Murat C."/>
            <person name="Riley R."/>
            <person name="Ohm R."/>
            <person name="Sun H."/>
            <person name="Tunlid A."/>
            <person name="Henrissat B."/>
            <person name="Grigoriev I.V."/>
            <person name="Hibbett D.S."/>
            <person name="Martin F."/>
        </authorList>
    </citation>
    <scope>NUCLEOTIDE SEQUENCE [LARGE SCALE GENOMIC DNA]</scope>
    <source>
        <strain evidence="1 2">Koide BX008</strain>
    </source>
</reference>
<dbReference type="Proteomes" id="UP000054549">
    <property type="component" value="Unassembled WGS sequence"/>
</dbReference>
<evidence type="ECO:0000313" key="1">
    <source>
        <dbReference type="EMBL" id="KIL61479.1"/>
    </source>
</evidence>
<name>A0A0C2T4M0_AMAMK</name>
<dbReference type="InParanoid" id="A0A0C2T4M0"/>
<proteinExistence type="predicted"/>
<accession>A0A0C2T4M0</accession>
<gene>
    <name evidence="1" type="ORF">M378DRAFT_166937</name>
</gene>
<keyword evidence="2" id="KW-1185">Reference proteome</keyword>
<dbReference type="HOGENOM" id="CLU_2885328_0_0_1"/>
<dbReference type="AlphaFoldDB" id="A0A0C2T4M0"/>
<evidence type="ECO:0000313" key="2">
    <source>
        <dbReference type="Proteomes" id="UP000054549"/>
    </source>
</evidence>